<dbReference type="PANTHER" id="PTHR33337">
    <property type="entry name" value="GFA DOMAIN-CONTAINING PROTEIN"/>
    <property type="match status" value="1"/>
</dbReference>
<organism evidence="6 7">
    <name type="scientific">Nisaea acidiphila</name>
    <dbReference type="NCBI Taxonomy" id="1862145"/>
    <lineage>
        <taxon>Bacteria</taxon>
        <taxon>Pseudomonadati</taxon>
        <taxon>Pseudomonadota</taxon>
        <taxon>Alphaproteobacteria</taxon>
        <taxon>Rhodospirillales</taxon>
        <taxon>Thalassobaculaceae</taxon>
        <taxon>Nisaea</taxon>
    </lineage>
</organism>
<evidence type="ECO:0000313" key="7">
    <source>
        <dbReference type="Proteomes" id="UP001060336"/>
    </source>
</evidence>
<reference evidence="6" key="1">
    <citation type="submission" date="2022-08" db="EMBL/GenBank/DDBJ databases">
        <title>Nisaea acidiphila sp. nov., isolated from a marine algal debris and emended description of the genus Nisaea Urios et al. 2008.</title>
        <authorList>
            <person name="Kwon K."/>
        </authorList>
    </citation>
    <scope>NUCLEOTIDE SEQUENCE</scope>
    <source>
        <strain evidence="6">MEBiC11861</strain>
    </source>
</reference>
<evidence type="ECO:0000259" key="5">
    <source>
        <dbReference type="PROSITE" id="PS51891"/>
    </source>
</evidence>
<dbReference type="AlphaFoldDB" id="A0A9J7ANR4"/>
<feature type="domain" description="CENP-V/GFA" evidence="5">
    <location>
        <begin position="10"/>
        <end position="118"/>
    </location>
</feature>
<dbReference type="GO" id="GO:0016846">
    <property type="term" value="F:carbon-sulfur lyase activity"/>
    <property type="evidence" value="ECO:0007669"/>
    <property type="project" value="InterPro"/>
</dbReference>
<evidence type="ECO:0000256" key="2">
    <source>
        <dbReference type="ARBA" id="ARBA00022723"/>
    </source>
</evidence>
<dbReference type="Proteomes" id="UP001060336">
    <property type="component" value="Chromosome"/>
</dbReference>
<keyword evidence="7" id="KW-1185">Reference proteome</keyword>
<protein>
    <submittedName>
        <fullName evidence="6">GFA family protein</fullName>
    </submittedName>
</protein>
<keyword evidence="2" id="KW-0479">Metal-binding</keyword>
<dbReference type="Pfam" id="PF04828">
    <property type="entry name" value="GFA"/>
    <property type="match status" value="1"/>
</dbReference>
<evidence type="ECO:0000256" key="3">
    <source>
        <dbReference type="ARBA" id="ARBA00022833"/>
    </source>
</evidence>
<dbReference type="GO" id="GO:0046872">
    <property type="term" value="F:metal ion binding"/>
    <property type="evidence" value="ECO:0007669"/>
    <property type="project" value="UniProtKB-KW"/>
</dbReference>
<dbReference type="PANTHER" id="PTHR33337:SF40">
    <property type="entry name" value="CENP-V_GFA DOMAIN-CONTAINING PROTEIN-RELATED"/>
    <property type="match status" value="1"/>
</dbReference>
<gene>
    <name evidence="6" type="ORF">NUH88_15735</name>
</gene>
<dbReference type="RefSeq" id="WP_257767349.1">
    <property type="nucleotide sequence ID" value="NZ_CP102480.1"/>
</dbReference>
<accession>A0A9J7ANR4</accession>
<dbReference type="Gene3D" id="3.90.1590.10">
    <property type="entry name" value="glutathione-dependent formaldehyde- activating enzyme (gfa)"/>
    <property type="match status" value="1"/>
</dbReference>
<dbReference type="SUPFAM" id="SSF51316">
    <property type="entry name" value="Mss4-like"/>
    <property type="match status" value="1"/>
</dbReference>
<dbReference type="InterPro" id="IPR006913">
    <property type="entry name" value="CENP-V/GFA"/>
</dbReference>
<dbReference type="EMBL" id="CP102480">
    <property type="protein sequence ID" value="UUX48847.1"/>
    <property type="molecule type" value="Genomic_DNA"/>
</dbReference>
<comment type="similarity">
    <text evidence="1">Belongs to the Gfa family.</text>
</comment>
<evidence type="ECO:0000256" key="4">
    <source>
        <dbReference type="ARBA" id="ARBA00023239"/>
    </source>
</evidence>
<dbReference type="PROSITE" id="PS51891">
    <property type="entry name" value="CENP_V_GFA"/>
    <property type="match status" value="1"/>
</dbReference>
<dbReference type="KEGG" id="naci:NUH88_15735"/>
<dbReference type="InterPro" id="IPR011057">
    <property type="entry name" value="Mss4-like_sf"/>
</dbReference>
<proteinExistence type="inferred from homology"/>
<evidence type="ECO:0000256" key="1">
    <source>
        <dbReference type="ARBA" id="ARBA00005495"/>
    </source>
</evidence>
<keyword evidence="3" id="KW-0862">Zinc</keyword>
<keyword evidence="4" id="KW-0456">Lyase</keyword>
<sequence length="143" mass="15586">MTEIASSRPITGRCYCGTTRFRASEAPTTVSYCHCGDCRRVTGAPVAAFASFREEAISFSPNEGRTVSANPGVTRSFCETCGSPLTGRYDYLPGKVYVALGLIDQAGDFPPELHSHHDNCLSWLHIEDGLERHSGSARSRLKE</sequence>
<name>A0A9J7ANR4_9PROT</name>
<evidence type="ECO:0000313" key="6">
    <source>
        <dbReference type="EMBL" id="UUX48847.1"/>
    </source>
</evidence>